<dbReference type="Proteomes" id="UP000292939">
    <property type="component" value="Chromosome"/>
</dbReference>
<dbReference type="Gene3D" id="2.10.109.10">
    <property type="entry name" value="Umud Fragment, subunit A"/>
    <property type="match status" value="1"/>
</dbReference>
<evidence type="ECO:0000256" key="1">
    <source>
        <dbReference type="ARBA" id="ARBA00000677"/>
    </source>
</evidence>
<keyword evidence="8" id="KW-0812">Transmembrane</keyword>
<feature type="transmembrane region" description="Helical" evidence="8">
    <location>
        <begin position="28"/>
        <end position="45"/>
    </location>
</feature>
<organism evidence="11 12">
    <name type="scientific">Hylemonella gracilis</name>
    <dbReference type="NCBI Taxonomy" id="80880"/>
    <lineage>
        <taxon>Bacteria</taxon>
        <taxon>Pseudomonadati</taxon>
        <taxon>Pseudomonadota</taxon>
        <taxon>Betaproteobacteria</taxon>
        <taxon>Burkholderiales</taxon>
        <taxon>Comamonadaceae</taxon>
        <taxon>Hylemonella</taxon>
    </lineage>
</organism>
<keyword evidence="8" id="KW-1133">Transmembrane helix</keyword>
<name>A0A4P6UIV3_9BURK</name>
<evidence type="ECO:0000313" key="11">
    <source>
        <dbReference type="EMBL" id="QBK04943.1"/>
    </source>
</evidence>
<evidence type="ECO:0000256" key="6">
    <source>
        <dbReference type="ARBA" id="ARBA00022801"/>
    </source>
</evidence>
<evidence type="ECO:0000256" key="7">
    <source>
        <dbReference type="PIRSR" id="PIRSR600223-1"/>
    </source>
</evidence>
<evidence type="ECO:0000259" key="10">
    <source>
        <dbReference type="Pfam" id="PF10502"/>
    </source>
</evidence>
<gene>
    <name evidence="11" type="primary">lepB</name>
    <name evidence="11" type="ORF">DW355_09305</name>
</gene>
<evidence type="ECO:0000256" key="5">
    <source>
        <dbReference type="ARBA" id="ARBA00022670"/>
    </source>
</evidence>
<dbReference type="AlphaFoldDB" id="A0A4P6UIV3"/>
<evidence type="ECO:0000313" key="12">
    <source>
        <dbReference type="Proteomes" id="UP000292939"/>
    </source>
</evidence>
<dbReference type="EMBL" id="CP031395">
    <property type="protein sequence ID" value="QBK04943.1"/>
    <property type="molecule type" value="Genomic_DNA"/>
</dbReference>
<dbReference type="OrthoDB" id="9815782at2"/>
<dbReference type="InterPro" id="IPR000223">
    <property type="entry name" value="Pept_S26A_signal_pept_1"/>
</dbReference>
<keyword evidence="8" id="KW-0472">Membrane</keyword>
<dbReference type="PROSITE" id="PS00760">
    <property type="entry name" value="SPASE_I_2"/>
    <property type="match status" value="1"/>
</dbReference>
<dbReference type="EC" id="3.4.21.89" evidence="3 8"/>
<keyword evidence="6 8" id="KW-0378">Hydrolase</keyword>
<dbReference type="PRINTS" id="PR00727">
    <property type="entry name" value="LEADERPTASE"/>
</dbReference>
<feature type="active site" evidence="7">
    <location>
        <position position="185"/>
    </location>
</feature>
<feature type="active site" evidence="7">
    <location>
        <position position="130"/>
    </location>
</feature>
<proteinExistence type="inferred from homology"/>
<dbReference type="InterPro" id="IPR019533">
    <property type="entry name" value="Peptidase_S26"/>
</dbReference>
<evidence type="ECO:0000256" key="8">
    <source>
        <dbReference type="RuleBase" id="RU003993"/>
    </source>
</evidence>
<dbReference type="PROSITE" id="PS00501">
    <property type="entry name" value="SPASE_I_1"/>
    <property type="match status" value="1"/>
</dbReference>
<feature type="transmembrane region" description="Helical" evidence="8">
    <location>
        <begin position="99"/>
        <end position="120"/>
    </location>
</feature>
<dbReference type="InterPro" id="IPR019758">
    <property type="entry name" value="Pept_S26A_signal_pept_1_CS"/>
</dbReference>
<dbReference type="InterPro" id="IPR019756">
    <property type="entry name" value="Pept_S26A_signal_pept_1_Ser-AS"/>
</dbReference>
<comment type="catalytic activity">
    <reaction evidence="1 8">
        <text>Cleavage of hydrophobic, N-terminal signal or leader sequences from secreted and periplasmic proteins.</text>
        <dbReference type="EC" id="3.4.21.89"/>
    </reaction>
</comment>
<comment type="subcellular location">
    <subcellularLocation>
        <location evidence="9">Membrane</location>
        <topology evidence="9">Single-pass type II membrane protein</topology>
    </subcellularLocation>
</comment>
<dbReference type="GO" id="GO:0016020">
    <property type="term" value="C:membrane"/>
    <property type="evidence" value="ECO:0007669"/>
    <property type="project" value="UniProtKB-SubCell"/>
</dbReference>
<dbReference type="NCBIfam" id="TIGR02227">
    <property type="entry name" value="sigpep_I_bact"/>
    <property type="match status" value="1"/>
</dbReference>
<evidence type="ECO:0000256" key="9">
    <source>
        <dbReference type="RuleBase" id="RU362042"/>
    </source>
</evidence>
<dbReference type="PROSITE" id="PS00761">
    <property type="entry name" value="SPASE_I_3"/>
    <property type="match status" value="1"/>
</dbReference>
<evidence type="ECO:0000256" key="2">
    <source>
        <dbReference type="ARBA" id="ARBA00009370"/>
    </source>
</evidence>
<dbReference type="InterPro" id="IPR036286">
    <property type="entry name" value="LexA/Signal_pep-like_sf"/>
</dbReference>
<evidence type="ECO:0000256" key="3">
    <source>
        <dbReference type="ARBA" id="ARBA00013208"/>
    </source>
</evidence>
<accession>A0A4P6UIV3</accession>
<comment type="caution">
    <text evidence="9">Lacks conserved residue(s) required for the propagation of feature annotation.</text>
</comment>
<keyword evidence="5 8" id="KW-0645">Protease</keyword>
<dbReference type="CDD" id="cd06530">
    <property type="entry name" value="S26_SPase_I"/>
    <property type="match status" value="1"/>
</dbReference>
<evidence type="ECO:0000256" key="4">
    <source>
        <dbReference type="ARBA" id="ARBA00019232"/>
    </source>
</evidence>
<dbReference type="InterPro" id="IPR019757">
    <property type="entry name" value="Pept_S26A_signal_pept_1_Lys-AS"/>
</dbReference>
<dbReference type="Pfam" id="PF10502">
    <property type="entry name" value="Peptidase_S26"/>
    <property type="match status" value="1"/>
</dbReference>
<protein>
    <recommendedName>
        <fullName evidence="4 8">Signal peptidase I</fullName>
        <ecNumber evidence="3 8">3.4.21.89</ecNumber>
    </recommendedName>
</protein>
<feature type="domain" description="Peptidase S26" evidence="10">
    <location>
        <begin position="100"/>
        <end position="317"/>
    </location>
</feature>
<dbReference type="RefSeq" id="WP_131282566.1">
    <property type="nucleotide sequence ID" value="NZ_CP031395.1"/>
</dbReference>
<sequence length="329" mass="37267">MQYLTACVLAAFASYIGAWYLGNIEGNFALLLFLATFVTGLYWLAERFYFLPRRRAAAARLEAQAEQRRKTLAGLDGGEAVSEEMVQAARNRLLAQPWWLDWTAGLFPVIAAVFLLRSFLYEPFKIPSGSMIPTLLVGDLILVNKYHYGIRLPVINTKITDGAPVARGDVMVFRFPPRPSQDYIKRVIGLPGDEVAYANKRLTINGQVVPTTESPEFFDEDAMRYFKQYGEILGAPTQPKAHRLIVDTNRRGGFAEAEIGNYPFREACRYSEEGVRCTVPAGHYFVMGDNRDNSLDSRYWGFVPDENIVGKAFMIWMNFGDFKRIGFFD</sequence>
<dbReference type="GO" id="GO:0006465">
    <property type="term" value="P:signal peptide processing"/>
    <property type="evidence" value="ECO:0007669"/>
    <property type="project" value="InterPro"/>
</dbReference>
<dbReference type="GO" id="GO:0004252">
    <property type="term" value="F:serine-type endopeptidase activity"/>
    <property type="evidence" value="ECO:0007669"/>
    <property type="project" value="InterPro"/>
</dbReference>
<reference evidence="11 12" key="1">
    <citation type="submission" date="2018-07" db="EMBL/GenBank/DDBJ databases">
        <title>Exploring interactions and the metabolic potential of the ultra-small soil bacteria Hylemonella gracilis.</title>
        <authorList>
            <person name="Tyc O."/>
            <person name="Kulkarni P."/>
            <person name="Gawehns F."/>
            <person name="Hundscheid M."/>
            <person name="Zweers H."/>
            <person name="Garbeva P."/>
        </authorList>
    </citation>
    <scope>NUCLEOTIDE SEQUENCE [LARGE SCALE GENOMIC DNA]</scope>
    <source>
        <strain evidence="11 12">NS1</strain>
    </source>
</reference>
<dbReference type="PANTHER" id="PTHR43390">
    <property type="entry name" value="SIGNAL PEPTIDASE I"/>
    <property type="match status" value="1"/>
</dbReference>
<dbReference type="SUPFAM" id="SSF51306">
    <property type="entry name" value="LexA/Signal peptidase"/>
    <property type="match status" value="1"/>
</dbReference>
<dbReference type="PANTHER" id="PTHR43390:SF1">
    <property type="entry name" value="CHLOROPLAST PROCESSING PEPTIDASE"/>
    <property type="match status" value="1"/>
</dbReference>
<dbReference type="KEGG" id="hgr:DW355_09305"/>
<dbReference type="GO" id="GO:0009003">
    <property type="term" value="F:signal peptidase activity"/>
    <property type="evidence" value="ECO:0007669"/>
    <property type="project" value="UniProtKB-EC"/>
</dbReference>
<comment type="similarity">
    <text evidence="2 9">Belongs to the peptidase S26 family.</text>
</comment>